<keyword evidence="3" id="KW-1185">Reference proteome</keyword>
<dbReference type="EMBL" id="CP042239">
    <property type="protein sequence ID" value="QDX25520.1"/>
    <property type="molecule type" value="Genomic_DNA"/>
</dbReference>
<protein>
    <submittedName>
        <fullName evidence="2">Uncharacterized protein</fullName>
    </submittedName>
</protein>
<name>A0A518RDH7_9SPHN</name>
<sequence length="665" mass="75039">MSDTPNRNDTRQDRREAPVFPGLARTSLTFAFEISYERSRLGRELRKLTRRHGNQEDRVAFRLRALVDRLAHDDTPAFDKLVEPVRSFLDDVTTGPPGTNGRPFLFLASAAPENCRTRQVWFQRGESWEYLYEGTTTVLLVPEDRRRIEFCLRDSFCAFDSGRIFYLFTLTQAHEKPQSPAEGLMDEYALLQLQQFALSPDSDATNVECGGFSTEPQGTALSLVDFAEERLRQIEDEPHGPPNGIRDIIRAYGLATPGFVRKPLDADALHRLCLGIESDALFGVTSCAIDMYDQGRRTDAHRATVTAARAARDSAGATTAEPPTCPVAMMLKSDAEWRDRHAAQDGDVEWHVNKDGATFERPLLAIAGLVQGVPDFPAQDDSEIHDSTRPTANSVESALFIHPSMMIEIAKSWRSYQRGRPKLGTCPYLLLTFLVAVHDELVVSELEKGIGDMIYAPRRSFSLRRWMGAQFARLIRPVFRLFGATRLRFDHARSRPMADVRDVLDRADEMFLTNVGILEQNIRRRLELFRWASIHRSGNIFRYPKETAALAAVRAKSGTETRFKDAHETVDRIESLVEDVSGLRSSYAERRTNTILFILAIMGIVQLPNNLVASMGMQDELGALYRRYLVDPFPINGPVPLDGPWIRRKSSPAPEPQDKRPSKSE</sequence>
<gene>
    <name evidence="2" type="ORF">FPZ54_05470</name>
</gene>
<evidence type="ECO:0000313" key="3">
    <source>
        <dbReference type="Proteomes" id="UP000318055"/>
    </source>
</evidence>
<evidence type="ECO:0000256" key="1">
    <source>
        <dbReference type="SAM" id="MobiDB-lite"/>
    </source>
</evidence>
<dbReference type="OrthoDB" id="7594158at2"/>
<evidence type="ECO:0000313" key="2">
    <source>
        <dbReference type="EMBL" id="QDX25520.1"/>
    </source>
</evidence>
<reference evidence="2 3" key="1">
    <citation type="submission" date="2019-07" db="EMBL/GenBank/DDBJ databases">
        <title>Sphingomonas alkalisoli sp. nov., isolated from rhizosphere soil of Suaedae salsa.</title>
        <authorList>
            <person name="Zhang H."/>
            <person name="Xu L."/>
            <person name="Zhang J.-X."/>
            <person name="Sun J.-Q."/>
        </authorList>
    </citation>
    <scope>NUCLEOTIDE SEQUENCE [LARGE SCALE GENOMIC DNA]</scope>
    <source>
        <strain evidence="2 3">XS-10</strain>
    </source>
</reference>
<proteinExistence type="predicted"/>
<dbReference type="AlphaFoldDB" id="A0A518RDH7"/>
<feature type="compositionally biased region" description="Basic and acidic residues" evidence="1">
    <location>
        <begin position="656"/>
        <end position="665"/>
    </location>
</feature>
<dbReference type="RefSeq" id="WP_145845567.1">
    <property type="nucleotide sequence ID" value="NZ_CP042239.1"/>
</dbReference>
<dbReference type="KEGG" id="ssua:FPZ54_05470"/>
<dbReference type="Proteomes" id="UP000318055">
    <property type="component" value="Chromosome"/>
</dbReference>
<organism evidence="2 3">
    <name type="scientific">Sphingomonas suaedae</name>
    <dbReference type="NCBI Taxonomy" id="2599297"/>
    <lineage>
        <taxon>Bacteria</taxon>
        <taxon>Pseudomonadati</taxon>
        <taxon>Pseudomonadota</taxon>
        <taxon>Alphaproteobacteria</taxon>
        <taxon>Sphingomonadales</taxon>
        <taxon>Sphingomonadaceae</taxon>
        <taxon>Sphingomonas</taxon>
    </lineage>
</organism>
<accession>A0A518RDH7</accession>
<feature type="region of interest" description="Disordered" evidence="1">
    <location>
        <begin position="644"/>
        <end position="665"/>
    </location>
</feature>